<dbReference type="InterPro" id="IPR011608">
    <property type="entry name" value="PRD"/>
</dbReference>
<dbReference type="PROSITE" id="PS51372">
    <property type="entry name" value="PRD_2"/>
    <property type="match status" value="2"/>
</dbReference>
<dbReference type="SUPFAM" id="SSF63520">
    <property type="entry name" value="PTS-regulatory domain, PRD"/>
    <property type="match status" value="2"/>
</dbReference>
<dbReference type="Gene3D" id="1.10.1790.10">
    <property type="entry name" value="PRD domain"/>
    <property type="match status" value="2"/>
</dbReference>
<dbReference type="Pfam" id="PF03123">
    <property type="entry name" value="CAT_RBD"/>
    <property type="match status" value="1"/>
</dbReference>
<evidence type="ECO:0000256" key="2">
    <source>
        <dbReference type="ARBA" id="ARBA00023015"/>
    </source>
</evidence>
<evidence type="ECO:0000259" key="4">
    <source>
        <dbReference type="PROSITE" id="PS51372"/>
    </source>
</evidence>
<proteinExistence type="predicted"/>
<evidence type="ECO:0000256" key="1">
    <source>
        <dbReference type="ARBA" id="ARBA00022737"/>
    </source>
</evidence>
<dbReference type="InterPro" id="IPR050661">
    <property type="entry name" value="BglG_antiterminators"/>
</dbReference>
<keyword evidence="1" id="KW-0677">Repeat</keyword>
<keyword evidence="6" id="KW-1185">Reference proteome</keyword>
<dbReference type="InterPro" id="IPR036650">
    <property type="entry name" value="CAT_RNA-bd_dom_sf"/>
</dbReference>
<protein>
    <submittedName>
        <fullName evidence="5">PRD domain-containing protein</fullName>
    </submittedName>
</protein>
<dbReference type="PANTHER" id="PTHR30185">
    <property type="entry name" value="CRYPTIC BETA-GLUCOSIDE BGL OPERON ANTITERMINATOR"/>
    <property type="match status" value="1"/>
</dbReference>
<dbReference type="RefSeq" id="WP_186999007.1">
    <property type="nucleotide sequence ID" value="NZ_JACRWH010000018.1"/>
</dbReference>
<organism evidence="5 6">
    <name type="scientific">Holdemanella hominis</name>
    <dbReference type="NCBI Taxonomy" id="2764327"/>
    <lineage>
        <taxon>Bacteria</taxon>
        <taxon>Bacillati</taxon>
        <taxon>Bacillota</taxon>
        <taxon>Erysipelotrichia</taxon>
        <taxon>Erysipelotrichales</taxon>
        <taxon>Erysipelotrichaceae</taxon>
        <taxon>Holdemanella</taxon>
    </lineage>
</organism>
<dbReference type="PANTHER" id="PTHR30185:SF18">
    <property type="entry name" value="TRANSCRIPTIONAL REGULATOR MTLR"/>
    <property type="match status" value="1"/>
</dbReference>
<evidence type="ECO:0000313" key="6">
    <source>
        <dbReference type="Proteomes" id="UP000649075"/>
    </source>
</evidence>
<dbReference type="Proteomes" id="UP000649075">
    <property type="component" value="Unassembled WGS sequence"/>
</dbReference>
<evidence type="ECO:0000256" key="3">
    <source>
        <dbReference type="ARBA" id="ARBA00023163"/>
    </source>
</evidence>
<dbReference type="Gene3D" id="2.30.24.10">
    <property type="entry name" value="CAT RNA-binding domain"/>
    <property type="match status" value="1"/>
</dbReference>
<accession>A0ABR7KHV0</accession>
<reference evidence="5 6" key="1">
    <citation type="submission" date="2020-08" db="EMBL/GenBank/DDBJ databases">
        <authorList>
            <person name="Liu C."/>
            <person name="Sun Q."/>
        </authorList>
    </citation>
    <scope>NUCLEOTIDE SEQUENCE [LARGE SCALE GENOMIC DNA]</scope>
    <source>
        <strain evidence="5 6">L34</strain>
    </source>
</reference>
<dbReference type="EMBL" id="JACRWH010000018">
    <property type="protein sequence ID" value="MBC6012289.1"/>
    <property type="molecule type" value="Genomic_DNA"/>
</dbReference>
<dbReference type="Pfam" id="PF00874">
    <property type="entry name" value="PRD"/>
    <property type="match status" value="2"/>
</dbReference>
<dbReference type="InterPro" id="IPR036634">
    <property type="entry name" value="PRD_sf"/>
</dbReference>
<dbReference type="InterPro" id="IPR004341">
    <property type="entry name" value="CAT_RNA-bd_dom"/>
</dbReference>
<sequence>MVKQYYVIKKVLNNNVVISENEDKKEIIIMGSGIGFGKHVHDLVDSKKIYKIYELRNNAYKNRFESLVEEIPFECFQLTENIIAYAQDELHQQFKDGLVLSLADHIHFAVTQIKNHETRVTLSLEEIKLFYKDEYKVAKQAVQMINEFYHIELDTTEAASIAFHFINGNINQNEEDINTILSGTKTILGIIESSLGIELNESNPGFYRLVIHLKYFIKRVIIEKQECDNRFDAAFFNENDERFKVIKKCLDNIESYLYETYSYKMDSAERLYLTIHITRIL</sequence>
<feature type="domain" description="PRD" evidence="4">
    <location>
        <begin position="70"/>
        <end position="175"/>
    </location>
</feature>
<comment type="caution">
    <text evidence="5">The sequence shown here is derived from an EMBL/GenBank/DDBJ whole genome shotgun (WGS) entry which is preliminary data.</text>
</comment>
<evidence type="ECO:0000313" key="5">
    <source>
        <dbReference type="EMBL" id="MBC6012289.1"/>
    </source>
</evidence>
<name>A0ABR7KHV0_9FIRM</name>
<keyword evidence="3" id="KW-0804">Transcription</keyword>
<dbReference type="SUPFAM" id="SSF50151">
    <property type="entry name" value="SacY-like RNA-binding domain"/>
    <property type="match status" value="1"/>
</dbReference>
<keyword evidence="2" id="KW-0805">Transcription regulation</keyword>
<feature type="domain" description="PRD" evidence="4">
    <location>
        <begin position="176"/>
        <end position="281"/>
    </location>
</feature>
<dbReference type="SMART" id="SM01061">
    <property type="entry name" value="CAT_RBD"/>
    <property type="match status" value="1"/>
</dbReference>
<gene>
    <name evidence="5" type="ORF">H8911_05965</name>
</gene>